<evidence type="ECO:0000259" key="1">
    <source>
        <dbReference type="Pfam" id="PF13443"/>
    </source>
</evidence>
<keyword evidence="3" id="KW-1185">Reference proteome</keyword>
<evidence type="ECO:0000313" key="2">
    <source>
        <dbReference type="EMBL" id="QTL97405.1"/>
    </source>
</evidence>
<sequence>MIKVKVKDILSQKNRSIYWLSSNTNLTYPTLYRMVNQQTEGIQFHTLEEVMKALNITDFNQILELVDEEK</sequence>
<reference evidence="2" key="1">
    <citation type="submission" date="2019-12" db="EMBL/GenBank/DDBJ databases">
        <authorList>
            <person name="zhang j."/>
            <person name="sun C.M."/>
        </authorList>
    </citation>
    <scope>NUCLEOTIDE SEQUENCE</scope>
    <source>
        <strain evidence="2">NS-1</strain>
    </source>
</reference>
<name>A0A8A7KBD5_9FIRM</name>
<feature type="domain" description="HTH cro/C1-type" evidence="1">
    <location>
        <begin position="6"/>
        <end position="68"/>
    </location>
</feature>
<protein>
    <submittedName>
        <fullName evidence="2">Helix-turn-helix domain-containing protein</fullName>
    </submittedName>
</protein>
<dbReference type="Proteomes" id="UP000665020">
    <property type="component" value="Chromosome"/>
</dbReference>
<dbReference type="AlphaFoldDB" id="A0A8A7KBD5"/>
<dbReference type="RefSeq" id="WP_230869033.1">
    <property type="nucleotide sequence ID" value="NZ_CP046640.1"/>
</dbReference>
<dbReference type="EMBL" id="CP046640">
    <property type="protein sequence ID" value="QTL97405.1"/>
    <property type="molecule type" value="Genomic_DNA"/>
</dbReference>
<proteinExistence type="predicted"/>
<organism evidence="2 3">
    <name type="scientific">Iocasia fonsfrigidae</name>
    <dbReference type="NCBI Taxonomy" id="2682810"/>
    <lineage>
        <taxon>Bacteria</taxon>
        <taxon>Bacillati</taxon>
        <taxon>Bacillota</taxon>
        <taxon>Clostridia</taxon>
        <taxon>Halanaerobiales</taxon>
        <taxon>Halanaerobiaceae</taxon>
        <taxon>Iocasia</taxon>
    </lineage>
</organism>
<dbReference type="KEGG" id="ifn:GM661_05120"/>
<gene>
    <name evidence="2" type="ORF">GM661_05120</name>
</gene>
<accession>A0A8A7KBD5</accession>
<dbReference type="InterPro" id="IPR010982">
    <property type="entry name" value="Lambda_DNA-bd_dom_sf"/>
</dbReference>
<dbReference type="Gene3D" id="1.10.260.40">
    <property type="entry name" value="lambda repressor-like DNA-binding domains"/>
    <property type="match status" value="1"/>
</dbReference>
<dbReference type="Pfam" id="PF13443">
    <property type="entry name" value="HTH_26"/>
    <property type="match status" value="1"/>
</dbReference>
<evidence type="ECO:0000313" key="3">
    <source>
        <dbReference type="Proteomes" id="UP000665020"/>
    </source>
</evidence>
<dbReference type="SUPFAM" id="SSF47413">
    <property type="entry name" value="lambda repressor-like DNA-binding domains"/>
    <property type="match status" value="1"/>
</dbReference>
<dbReference type="GO" id="GO:0003677">
    <property type="term" value="F:DNA binding"/>
    <property type="evidence" value="ECO:0007669"/>
    <property type="project" value="InterPro"/>
</dbReference>
<dbReference type="InterPro" id="IPR001387">
    <property type="entry name" value="Cro/C1-type_HTH"/>
</dbReference>